<protein>
    <submittedName>
        <fullName evidence="10">SOS response UmuD protein. Serine peptidase. MEROPS family S24</fullName>
    </submittedName>
</protein>
<dbReference type="Gene3D" id="2.10.109.10">
    <property type="entry name" value="Umud Fragment, subunit A"/>
    <property type="match status" value="1"/>
</dbReference>
<dbReference type="GO" id="GO:0006281">
    <property type="term" value="P:DNA repair"/>
    <property type="evidence" value="ECO:0007669"/>
    <property type="project" value="UniProtKB-KW"/>
</dbReference>
<dbReference type="AlphaFoldDB" id="A0A0K6GVC6"/>
<evidence type="ECO:0000313" key="10">
    <source>
        <dbReference type="EMBL" id="CUA82520.1"/>
    </source>
</evidence>
<evidence type="ECO:0000256" key="5">
    <source>
        <dbReference type="ARBA" id="ARBA00023204"/>
    </source>
</evidence>
<dbReference type="NCBIfam" id="NF007621">
    <property type="entry name" value="PRK10276.1"/>
    <property type="match status" value="1"/>
</dbReference>
<dbReference type="PANTHER" id="PTHR33516">
    <property type="entry name" value="LEXA REPRESSOR"/>
    <property type="match status" value="1"/>
</dbReference>
<dbReference type="CDD" id="cd06529">
    <property type="entry name" value="S24_LexA-like"/>
    <property type="match status" value="1"/>
</dbReference>
<feature type="compositionally biased region" description="Basic and acidic residues" evidence="8">
    <location>
        <begin position="1"/>
        <end position="11"/>
    </location>
</feature>
<evidence type="ECO:0000256" key="2">
    <source>
        <dbReference type="ARBA" id="ARBA00022763"/>
    </source>
</evidence>
<dbReference type="GO" id="GO:0016787">
    <property type="term" value="F:hydrolase activity"/>
    <property type="evidence" value="ECO:0007669"/>
    <property type="project" value="UniProtKB-KW"/>
</dbReference>
<dbReference type="EMBL" id="CYHA01000002">
    <property type="protein sequence ID" value="CUA82520.1"/>
    <property type="molecule type" value="Genomic_DNA"/>
</dbReference>
<dbReference type="OrthoDB" id="9802364at2"/>
<evidence type="ECO:0000256" key="8">
    <source>
        <dbReference type="SAM" id="MobiDB-lite"/>
    </source>
</evidence>
<keyword evidence="3 7" id="KW-0378">Hydrolase</keyword>
<dbReference type="InterPro" id="IPR050077">
    <property type="entry name" value="LexA_repressor"/>
</dbReference>
<gene>
    <name evidence="10" type="ORF">Ga0061063_1317</name>
</gene>
<dbReference type="RefSeq" id="WP_054285976.1">
    <property type="nucleotide sequence ID" value="NZ_CYHA01000002.1"/>
</dbReference>
<keyword evidence="2" id="KW-0227">DNA damage</keyword>
<keyword evidence="6" id="KW-0742">SOS response</keyword>
<keyword evidence="4 7" id="KW-0068">Autocatalytic cleavage</keyword>
<reference evidence="11" key="1">
    <citation type="submission" date="2015-08" db="EMBL/GenBank/DDBJ databases">
        <authorList>
            <person name="Varghese N."/>
        </authorList>
    </citation>
    <scope>NUCLEOTIDE SEQUENCE [LARGE SCALE GENOMIC DNA]</scope>
    <source>
        <strain evidence="11">DSM 17901</strain>
    </source>
</reference>
<dbReference type="GO" id="GO:0009432">
    <property type="term" value="P:SOS response"/>
    <property type="evidence" value="ECO:0007669"/>
    <property type="project" value="UniProtKB-KW"/>
</dbReference>
<keyword evidence="5" id="KW-0234">DNA repair</keyword>
<dbReference type="InterPro" id="IPR015927">
    <property type="entry name" value="Peptidase_S24_S26A/B/C"/>
</dbReference>
<proteinExistence type="inferred from homology"/>
<dbReference type="GO" id="GO:0006355">
    <property type="term" value="P:regulation of DNA-templated transcription"/>
    <property type="evidence" value="ECO:0007669"/>
    <property type="project" value="InterPro"/>
</dbReference>
<dbReference type="PRINTS" id="PR00726">
    <property type="entry name" value="LEXASERPTASE"/>
</dbReference>
<evidence type="ECO:0000256" key="1">
    <source>
        <dbReference type="ARBA" id="ARBA00007484"/>
    </source>
</evidence>
<keyword evidence="11" id="KW-1185">Reference proteome</keyword>
<dbReference type="InterPro" id="IPR036286">
    <property type="entry name" value="LexA/Signal_pep-like_sf"/>
</dbReference>
<evidence type="ECO:0000256" key="7">
    <source>
        <dbReference type="RuleBase" id="RU003991"/>
    </source>
</evidence>
<evidence type="ECO:0000259" key="9">
    <source>
        <dbReference type="Pfam" id="PF00717"/>
    </source>
</evidence>
<dbReference type="PANTHER" id="PTHR33516:SF2">
    <property type="entry name" value="LEXA REPRESSOR-RELATED"/>
    <property type="match status" value="1"/>
</dbReference>
<feature type="region of interest" description="Disordered" evidence="8">
    <location>
        <begin position="1"/>
        <end position="24"/>
    </location>
</feature>
<evidence type="ECO:0000256" key="4">
    <source>
        <dbReference type="ARBA" id="ARBA00022813"/>
    </source>
</evidence>
<evidence type="ECO:0000256" key="6">
    <source>
        <dbReference type="ARBA" id="ARBA00023236"/>
    </source>
</evidence>
<sequence>MAQGGKREGAGRKSAFGGDKTVPMRVPEPLKPVLDSWLAEYRQLRTVHGSEAEAIHTLAERLSQLSLPLFASRVPAGAPAPADDLREADIDLNTHLVNRPATTFLVKVKGDSMIDAGIHDGDMLVVDRSLEARAGKVVVAVLDGELTVKRLERENGRVRLLPENPAYAPIEVPETANFLIWGVVTSVIHKVE</sequence>
<dbReference type="InterPro" id="IPR039418">
    <property type="entry name" value="LexA-like"/>
</dbReference>
<dbReference type="InterPro" id="IPR006197">
    <property type="entry name" value="Peptidase_S24_LexA"/>
</dbReference>
<name>A0A0K6GVC6_9NEIS</name>
<dbReference type="GO" id="GO:0003677">
    <property type="term" value="F:DNA binding"/>
    <property type="evidence" value="ECO:0007669"/>
    <property type="project" value="InterPro"/>
</dbReference>
<dbReference type="SUPFAM" id="SSF51306">
    <property type="entry name" value="LexA/Signal peptidase"/>
    <property type="match status" value="1"/>
</dbReference>
<accession>A0A0K6GVC6</accession>
<organism evidence="10 11">
    <name type="scientific">Gulbenkiania indica</name>
    <dbReference type="NCBI Taxonomy" id="375574"/>
    <lineage>
        <taxon>Bacteria</taxon>
        <taxon>Pseudomonadati</taxon>
        <taxon>Pseudomonadota</taxon>
        <taxon>Betaproteobacteria</taxon>
        <taxon>Neisseriales</taxon>
        <taxon>Chromobacteriaceae</taxon>
        <taxon>Gulbenkiania</taxon>
    </lineage>
</organism>
<feature type="domain" description="Peptidase S24/S26A/S26B/S26C" evidence="9">
    <location>
        <begin position="68"/>
        <end position="184"/>
    </location>
</feature>
<evidence type="ECO:0000256" key="3">
    <source>
        <dbReference type="ARBA" id="ARBA00022801"/>
    </source>
</evidence>
<dbReference type="STRING" id="375574.GCA_001418035_01109"/>
<comment type="similarity">
    <text evidence="1 7">Belongs to the peptidase S24 family.</text>
</comment>
<dbReference type="Pfam" id="PF00717">
    <property type="entry name" value="Peptidase_S24"/>
    <property type="match status" value="1"/>
</dbReference>
<dbReference type="Proteomes" id="UP000243535">
    <property type="component" value="Unassembled WGS sequence"/>
</dbReference>
<evidence type="ECO:0000313" key="11">
    <source>
        <dbReference type="Proteomes" id="UP000243535"/>
    </source>
</evidence>